<dbReference type="SMART" id="SM00749">
    <property type="entry name" value="BON"/>
    <property type="match status" value="3"/>
</dbReference>
<dbReference type="PROSITE" id="PS50914">
    <property type="entry name" value="BON"/>
    <property type="match status" value="3"/>
</dbReference>
<reference evidence="2 3" key="1">
    <citation type="submission" date="2018-02" db="EMBL/GenBank/DDBJ databases">
        <title>Whole genome sequencing of endophytic bacterium.</title>
        <authorList>
            <person name="Eedara R."/>
            <person name="Podile A.R."/>
        </authorList>
    </citation>
    <scope>NUCLEOTIDE SEQUENCE [LARGE SCALE GENOMIC DNA]</scope>
    <source>
        <strain evidence="2 3">RP1T</strain>
    </source>
</reference>
<dbReference type="InterPro" id="IPR014004">
    <property type="entry name" value="Transpt-assoc_nodulatn_dom_bac"/>
</dbReference>
<dbReference type="InterPro" id="IPR007055">
    <property type="entry name" value="BON_dom"/>
</dbReference>
<dbReference type="InterPro" id="IPR051686">
    <property type="entry name" value="Lipoprotein_DolP"/>
</dbReference>
<evidence type="ECO:0000259" key="1">
    <source>
        <dbReference type="PROSITE" id="PS50914"/>
    </source>
</evidence>
<keyword evidence="2" id="KW-0032">Aminotransferase</keyword>
<name>A0A2S9QJL4_9HYPH</name>
<dbReference type="PANTHER" id="PTHR34606">
    <property type="entry name" value="BON DOMAIN-CONTAINING PROTEIN"/>
    <property type="match status" value="1"/>
</dbReference>
<dbReference type="GO" id="GO:0008483">
    <property type="term" value="F:transaminase activity"/>
    <property type="evidence" value="ECO:0007669"/>
    <property type="project" value="UniProtKB-KW"/>
</dbReference>
<dbReference type="RefSeq" id="WP_105860520.1">
    <property type="nucleotide sequence ID" value="NZ_PUEJ01000001.1"/>
</dbReference>
<dbReference type="Pfam" id="PF04972">
    <property type="entry name" value="BON"/>
    <property type="match status" value="3"/>
</dbReference>
<feature type="domain" description="BON" evidence="1">
    <location>
        <begin position="3"/>
        <end position="71"/>
    </location>
</feature>
<evidence type="ECO:0000313" key="2">
    <source>
        <dbReference type="EMBL" id="PRH89557.1"/>
    </source>
</evidence>
<dbReference type="Proteomes" id="UP000237682">
    <property type="component" value="Unassembled WGS sequence"/>
</dbReference>
<feature type="domain" description="BON" evidence="1">
    <location>
        <begin position="149"/>
        <end position="216"/>
    </location>
</feature>
<evidence type="ECO:0000313" key="3">
    <source>
        <dbReference type="Proteomes" id="UP000237682"/>
    </source>
</evidence>
<dbReference type="EMBL" id="PUEJ01000001">
    <property type="protein sequence ID" value="PRH89557.1"/>
    <property type="molecule type" value="Genomic_DNA"/>
</dbReference>
<proteinExistence type="predicted"/>
<keyword evidence="3" id="KW-1185">Reference proteome</keyword>
<accession>A0A2S9QJL4</accession>
<keyword evidence="2" id="KW-0808">Transferase</keyword>
<dbReference type="PANTHER" id="PTHR34606:SF15">
    <property type="entry name" value="BON DOMAIN-CONTAINING PROTEIN"/>
    <property type="match status" value="1"/>
</dbReference>
<comment type="caution">
    <text evidence="2">The sequence shown here is derived from an EMBL/GenBank/DDBJ whole genome shotgun (WGS) entry which is preliminary data.</text>
</comment>
<dbReference type="OrthoDB" id="870892at2"/>
<organism evidence="2 3">
    <name type="scientific">Labrys okinawensis</name>
    <dbReference type="NCBI Taxonomy" id="346911"/>
    <lineage>
        <taxon>Bacteria</taxon>
        <taxon>Pseudomonadati</taxon>
        <taxon>Pseudomonadota</taxon>
        <taxon>Alphaproteobacteria</taxon>
        <taxon>Hyphomicrobiales</taxon>
        <taxon>Xanthobacteraceae</taxon>
        <taxon>Labrys</taxon>
    </lineage>
</organism>
<dbReference type="AlphaFoldDB" id="A0A2S9QJL4"/>
<dbReference type="Gene3D" id="3.30.1340.30">
    <property type="match status" value="3"/>
</dbReference>
<gene>
    <name evidence="2" type="ORF">C5L14_03065</name>
</gene>
<feature type="domain" description="BON" evidence="1">
    <location>
        <begin position="78"/>
        <end position="146"/>
    </location>
</feature>
<sequence length="216" mass="23292">MSNDSKLQQAVLDELAWEPSVAAGHVGVTAEDGVVTLTGHVSSFAEKSTAEAAARRVKGVRAVIEHVKIKLKGDVRITDDEIAASAAACLSADVHVPKDSVQVVVEEGWITLNGEVAWNYQKEAAEQCVWRLPAIVGVTNLITIKPAVDVFNIRDDITHALNRSWFFDPQTIEVRAEGGQVRLSGTVQSLHERQIAAATAWRAPGVTEVLNDLVVV</sequence>
<protein>
    <submittedName>
        <fullName evidence="2">Ornithine aminotransferase</fullName>
    </submittedName>
</protein>